<dbReference type="PROSITE" id="PS00678">
    <property type="entry name" value="WD_REPEATS_1"/>
    <property type="match status" value="2"/>
</dbReference>
<dbReference type="SUPFAM" id="SSF50978">
    <property type="entry name" value="WD40 repeat-like"/>
    <property type="match status" value="1"/>
</dbReference>
<evidence type="ECO:0000256" key="2">
    <source>
        <dbReference type="ARBA" id="ARBA00022737"/>
    </source>
</evidence>
<feature type="repeat" description="WD" evidence="3">
    <location>
        <begin position="192"/>
        <end position="231"/>
    </location>
</feature>
<dbReference type="CDD" id="cd00200">
    <property type="entry name" value="WD40"/>
    <property type="match status" value="1"/>
</dbReference>
<dbReference type="InterPro" id="IPR036047">
    <property type="entry name" value="F-box-like_dom_sf"/>
</dbReference>
<dbReference type="InterPro" id="IPR001810">
    <property type="entry name" value="F-box_dom"/>
</dbReference>
<dbReference type="InterPro" id="IPR036322">
    <property type="entry name" value="WD40_repeat_dom_sf"/>
</dbReference>
<evidence type="ECO:0000313" key="5">
    <source>
        <dbReference type="Ensembl" id="ENSLOCP00000018031.1"/>
    </source>
</evidence>
<feature type="domain" description="F-box" evidence="4">
    <location>
        <begin position="24"/>
        <end position="70"/>
    </location>
</feature>
<dbReference type="PANTHER" id="PTHR19848:SF8">
    <property type="entry name" value="F-BOX AND WD REPEAT DOMAIN CONTAINING 7"/>
    <property type="match status" value="1"/>
</dbReference>
<dbReference type="eggNOG" id="KOG0274">
    <property type="taxonomic scope" value="Eukaryota"/>
</dbReference>
<dbReference type="PROSITE" id="PS50181">
    <property type="entry name" value="FBOX"/>
    <property type="match status" value="1"/>
</dbReference>
<dbReference type="Bgee" id="ENSLOCG00000014650">
    <property type="expression patterns" value="Expressed in embryo and 1 other cell type or tissue"/>
</dbReference>
<feature type="repeat" description="WD" evidence="3">
    <location>
        <begin position="232"/>
        <end position="273"/>
    </location>
</feature>
<dbReference type="GeneTree" id="ENSGT01120000274688"/>
<reference evidence="5" key="3">
    <citation type="submission" date="2025-09" db="UniProtKB">
        <authorList>
            <consortium name="Ensembl"/>
        </authorList>
    </citation>
    <scope>IDENTIFICATION</scope>
</reference>
<dbReference type="Ensembl" id="ENSLOCT00000018063.1">
    <property type="protein sequence ID" value="ENSLOCP00000018031.1"/>
    <property type="gene ID" value="ENSLOCG00000014650.1"/>
</dbReference>
<dbReference type="HOGENOM" id="CLU_000288_103_6_1"/>
<dbReference type="Proteomes" id="UP000018468">
    <property type="component" value="Unassembled WGS sequence"/>
</dbReference>
<name>W5NBM2_LEPOC</name>
<evidence type="ECO:0000256" key="1">
    <source>
        <dbReference type="ARBA" id="ARBA00022574"/>
    </source>
</evidence>
<dbReference type="SMART" id="SM00320">
    <property type="entry name" value="WD40"/>
    <property type="match status" value="6"/>
</dbReference>
<dbReference type="CDD" id="cd22148">
    <property type="entry name" value="F-box_DdgacFF-like"/>
    <property type="match status" value="1"/>
</dbReference>
<dbReference type="Pfam" id="PF12937">
    <property type="entry name" value="F-box-like"/>
    <property type="match status" value="1"/>
</dbReference>
<reference evidence="6" key="1">
    <citation type="submission" date="2011-12" db="EMBL/GenBank/DDBJ databases">
        <title>The Draft Genome of Lepisosteus oculatus.</title>
        <authorList>
            <consortium name="The Broad Institute Genome Assembly &amp; Analysis Group"/>
            <consortium name="Computational R&amp;D Group"/>
            <consortium name="and Sequencing Platform"/>
            <person name="Di Palma F."/>
            <person name="Alfoldi J."/>
            <person name="Johnson J."/>
            <person name="Berlin A."/>
            <person name="Gnerre S."/>
            <person name="Jaffe D."/>
            <person name="MacCallum I."/>
            <person name="Young S."/>
            <person name="Walker B.J."/>
            <person name="Lander E.S."/>
            <person name="Lindblad-Toh K."/>
        </authorList>
    </citation>
    <scope>NUCLEOTIDE SEQUENCE [LARGE SCALE GENOMIC DNA]</scope>
</reference>
<accession>W5NBM2</accession>
<protein>
    <recommendedName>
        <fullName evidence="4">F-box domain-containing protein</fullName>
    </recommendedName>
</protein>
<dbReference type="InParanoid" id="W5NBM2"/>
<feature type="repeat" description="WD" evidence="3">
    <location>
        <begin position="151"/>
        <end position="191"/>
    </location>
</feature>
<reference evidence="5" key="2">
    <citation type="submission" date="2025-08" db="UniProtKB">
        <authorList>
            <consortium name="Ensembl"/>
        </authorList>
    </citation>
    <scope>IDENTIFICATION</scope>
</reference>
<dbReference type="InterPro" id="IPR015943">
    <property type="entry name" value="WD40/YVTN_repeat-like_dom_sf"/>
</dbReference>
<dbReference type="InterPro" id="IPR019775">
    <property type="entry name" value="WD40_repeat_CS"/>
</dbReference>
<sequence length="426" mass="48465">KLLLLLDLRQHYYILTFLTVKCYRDFIGLLPKKLSLKILSFLSPRELLLTSQVCKTWYKRCGSNRLWQIKCKESTVGIPVIEQAESWKRVFKNDYCLRQNWKRGRCYTVELKGHTAVVCCVAVCDKYVASGSKDKTICVWLLHNGNHVQTLEGHRKGVWGLQFFTENLLVSSSYDSSIKIWNIRLGACVRTLTAHSGPVWSIVLRSNILLSGSQDKTANVWDLRHCKLLQTLVGHTKAIFAVDQDLETNKSFTGSADKSIRIWDWTSGNCLKVLWPSVEVEGPLDIITGLSYDRGFLACSASTTVWLYSTETGKCLHIYEPHKKRIEAVQLRMIQPDEVKGVLMSAAQDGLLKYWDLSDYQSNVQTLKGHSSAVKCLVFDEERIISGSQDNTIRIWNFGDILSGSQNKRYLQQPLRNCARACVITS</sequence>
<dbReference type="SUPFAM" id="SSF81383">
    <property type="entry name" value="F-box domain"/>
    <property type="match status" value="1"/>
</dbReference>
<evidence type="ECO:0000313" key="6">
    <source>
        <dbReference type="Proteomes" id="UP000018468"/>
    </source>
</evidence>
<organism evidence="5 6">
    <name type="scientific">Lepisosteus oculatus</name>
    <name type="common">Spotted gar</name>
    <dbReference type="NCBI Taxonomy" id="7918"/>
    <lineage>
        <taxon>Eukaryota</taxon>
        <taxon>Metazoa</taxon>
        <taxon>Chordata</taxon>
        <taxon>Craniata</taxon>
        <taxon>Vertebrata</taxon>
        <taxon>Euteleostomi</taxon>
        <taxon>Actinopterygii</taxon>
        <taxon>Neopterygii</taxon>
        <taxon>Holostei</taxon>
        <taxon>Semionotiformes</taxon>
        <taxon>Lepisosteidae</taxon>
        <taxon>Lepisosteus</taxon>
    </lineage>
</organism>
<dbReference type="SMART" id="SM00256">
    <property type="entry name" value="FBOX"/>
    <property type="match status" value="1"/>
</dbReference>
<feature type="repeat" description="WD" evidence="3">
    <location>
        <begin position="367"/>
        <end position="397"/>
    </location>
</feature>
<dbReference type="STRING" id="7918.ENSLOCP00000018031"/>
<dbReference type="PANTHER" id="PTHR19848">
    <property type="entry name" value="WD40 REPEAT PROTEIN"/>
    <property type="match status" value="1"/>
</dbReference>
<dbReference type="InterPro" id="IPR020472">
    <property type="entry name" value="WD40_PAC1"/>
</dbReference>
<keyword evidence="2" id="KW-0677">Repeat</keyword>
<dbReference type="AlphaFoldDB" id="W5NBM2"/>
<dbReference type="InterPro" id="IPR001680">
    <property type="entry name" value="WD40_rpt"/>
</dbReference>
<feature type="repeat" description="WD" evidence="3">
    <location>
        <begin position="111"/>
        <end position="150"/>
    </location>
</feature>
<dbReference type="PROSITE" id="PS50082">
    <property type="entry name" value="WD_REPEATS_2"/>
    <property type="match status" value="5"/>
</dbReference>
<evidence type="ECO:0000259" key="4">
    <source>
        <dbReference type="PROSITE" id="PS50181"/>
    </source>
</evidence>
<dbReference type="PRINTS" id="PR00320">
    <property type="entry name" value="GPROTEINBRPT"/>
</dbReference>
<evidence type="ECO:0000256" key="3">
    <source>
        <dbReference type="PROSITE-ProRule" id="PRU00221"/>
    </source>
</evidence>
<dbReference type="Pfam" id="PF00400">
    <property type="entry name" value="WD40"/>
    <property type="match status" value="5"/>
</dbReference>
<keyword evidence="6" id="KW-1185">Reference proteome</keyword>
<dbReference type="OMA" id="RNCARAC"/>
<dbReference type="Gene3D" id="1.20.1280.50">
    <property type="match status" value="1"/>
</dbReference>
<dbReference type="PROSITE" id="PS50294">
    <property type="entry name" value="WD_REPEATS_REGION"/>
    <property type="match status" value="4"/>
</dbReference>
<dbReference type="Gene3D" id="2.130.10.10">
    <property type="entry name" value="YVTN repeat-like/Quinoprotein amine dehydrogenase"/>
    <property type="match status" value="2"/>
</dbReference>
<keyword evidence="1 3" id="KW-0853">WD repeat</keyword>
<proteinExistence type="predicted"/>